<dbReference type="GO" id="GO:0051539">
    <property type="term" value="F:4 iron, 4 sulfur cluster binding"/>
    <property type="evidence" value="ECO:0007669"/>
    <property type="project" value="UniProtKB-KW"/>
</dbReference>
<name>A0AA35SJT5_GEOBA</name>
<dbReference type="InterPro" id="IPR045854">
    <property type="entry name" value="NO2/SO3_Rdtase_4Fe4S_sf"/>
</dbReference>
<evidence type="ECO:0000259" key="9">
    <source>
        <dbReference type="Pfam" id="PF04551"/>
    </source>
</evidence>
<dbReference type="AlphaFoldDB" id="A0AA35SJT5"/>
<comment type="caution">
    <text evidence="11">The sequence shown here is derived from an EMBL/GenBank/DDBJ whole genome shotgun (WGS) entry which is preliminary data.</text>
</comment>
<keyword evidence="7" id="KW-0414">Isoprene biosynthesis</keyword>
<evidence type="ECO:0000256" key="4">
    <source>
        <dbReference type="ARBA" id="ARBA00023002"/>
    </source>
</evidence>
<feature type="domain" description="IspG C-terminal" evidence="10">
    <location>
        <begin position="486"/>
        <end position="574"/>
    </location>
</feature>
<evidence type="ECO:0000256" key="2">
    <source>
        <dbReference type="ARBA" id="ARBA00022485"/>
    </source>
</evidence>
<dbReference type="Pfam" id="PF04551">
    <property type="entry name" value="GcpE"/>
    <property type="match status" value="2"/>
</dbReference>
<dbReference type="InterPro" id="IPR017178">
    <property type="entry name" value="IspG_atypical"/>
</dbReference>
<keyword evidence="6" id="KW-0411">Iron-sulfur</keyword>
<accession>A0AA35SJT5</accession>
<protein>
    <submittedName>
        <fullName evidence="11">4-hydroxy-3-methylbut-2-en-1-yl diphosphate synthase (Flavodoxin)</fullName>
    </submittedName>
</protein>
<keyword evidence="2" id="KW-0004">4Fe-4S</keyword>
<comment type="cofactor">
    <cofactor evidence="1">
        <name>[4Fe-4S] cluster</name>
        <dbReference type="ChEBI" id="CHEBI:49883"/>
    </cofactor>
</comment>
<dbReference type="InterPro" id="IPR058578">
    <property type="entry name" value="IspG_TIM"/>
</dbReference>
<dbReference type="PANTHER" id="PTHR30454">
    <property type="entry name" value="4-HYDROXY-3-METHYLBUT-2-EN-1-YL DIPHOSPHATE SYNTHASE"/>
    <property type="match status" value="1"/>
</dbReference>
<evidence type="ECO:0000256" key="1">
    <source>
        <dbReference type="ARBA" id="ARBA00001966"/>
    </source>
</evidence>
<dbReference type="FunFam" id="3.30.413.10:FF:000006">
    <property type="entry name" value="4-hydroxy-3-methylbut-2-en-1-yl diphosphate synthase (flavodoxin)"/>
    <property type="match status" value="1"/>
</dbReference>
<dbReference type="SUPFAM" id="SSF56014">
    <property type="entry name" value="Nitrite and sulphite reductase 4Fe-4S domain-like"/>
    <property type="match status" value="1"/>
</dbReference>
<dbReference type="InterPro" id="IPR011005">
    <property type="entry name" value="Dihydropteroate_synth-like_sf"/>
</dbReference>
<evidence type="ECO:0000256" key="5">
    <source>
        <dbReference type="ARBA" id="ARBA00023004"/>
    </source>
</evidence>
<dbReference type="EMBL" id="CASHTH010002528">
    <property type="protein sequence ID" value="CAI8031273.1"/>
    <property type="molecule type" value="Genomic_DNA"/>
</dbReference>
<proteinExistence type="inferred from homology"/>
<feature type="compositionally biased region" description="Basic and acidic residues" evidence="8">
    <location>
        <begin position="426"/>
        <end position="436"/>
    </location>
</feature>
<reference evidence="11" key="1">
    <citation type="submission" date="2023-03" db="EMBL/GenBank/DDBJ databases">
        <authorList>
            <person name="Steffen K."/>
            <person name="Cardenas P."/>
        </authorList>
    </citation>
    <scope>NUCLEOTIDE SEQUENCE</scope>
</reference>
<dbReference type="GO" id="GO:0046429">
    <property type="term" value="F:4-hydroxy-3-methylbut-2-en-1-yl diphosphate synthase activity (ferredoxin)"/>
    <property type="evidence" value="ECO:0007669"/>
    <property type="project" value="InterPro"/>
</dbReference>
<evidence type="ECO:0000256" key="6">
    <source>
        <dbReference type="ARBA" id="ARBA00023014"/>
    </source>
</evidence>
<feature type="domain" description="IspG TIM-barrel" evidence="9">
    <location>
        <begin position="1"/>
        <end position="136"/>
    </location>
</feature>
<dbReference type="Proteomes" id="UP001174909">
    <property type="component" value="Unassembled WGS sequence"/>
</dbReference>
<keyword evidence="3" id="KW-0479">Metal-binding</keyword>
<dbReference type="GO" id="GO:0016114">
    <property type="term" value="P:terpenoid biosynthetic process"/>
    <property type="evidence" value="ECO:0007669"/>
    <property type="project" value="InterPro"/>
</dbReference>
<feature type="region of interest" description="Disordered" evidence="8">
    <location>
        <begin position="416"/>
        <end position="436"/>
    </location>
</feature>
<evidence type="ECO:0000256" key="7">
    <source>
        <dbReference type="ARBA" id="ARBA00023229"/>
    </source>
</evidence>
<dbReference type="Pfam" id="PF26540">
    <property type="entry name" value="GcpE_C"/>
    <property type="match status" value="1"/>
</dbReference>
<evidence type="ECO:0000256" key="3">
    <source>
        <dbReference type="ARBA" id="ARBA00022723"/>
    </source>
</evidence>
<keyword evidence="12" id="KW-1185">Reference proteome</keyword>
<dbReference type="InterPro" id="IPR004588">
    <property type="entry name" value="IspG_bac-typ"/>
</dbReference>
<dbReference type="Gene3D" id="3.20.20.20">
    <property type="entry name" value="Dihydropteroate synthase-like"/>
    <property type="match status" value="4"/>
</dbReference>
<dbReference type="Gene3D" id="3.30.413.10">
    <property type="entry name" value="Sulfite Reductase Hemoprotein, domain 1"/>
    <property type="match status" value="1"/>
</dbReference>
<sequence length="593" mass="64474">MVRLTAPSLNEAENLRHIKAALNRRGVRVPLIADIHFTPNAALKAAEYVEKVRINPGNYADKKKFAEREYTDSEYEAELERIEQRFRPLVLKLKQYGVAMRIGTNHGSLSDRIMNRFGDTPQGMVESALEHTRLLAARMDEEGMDYPFHLGVTEAGDGVEGRVKSAIGIGALLEDGIGDTIRVSLTEDAVCELPAAYAIAAPYNRRQTRAESDTPLSLGGGRGRELFDERRNPYGYDRRFSHEIGLGSLAMGGGQPVRVELATTVSVTDLDGTLAQIDALTVPAQPNDPRLRQNPETPLLSLCVPLADLADVPPLAGLVKIVTAPPCEDDPAVWDQHVRRALMGSQQHGTALEWRLSPASVPPFIRDPHGSTLAGLAHTAGRLAELASLFQPCPVVFSLDVPGAAAGLSLSGRPPRRPWPRLPLAPEDHAARPRRSDVPSRIQLGALLCDGFGDSIQIDSAAAPAEAVRLSYTILQAARLRMSKTEFISCPSCGRTLFNLQTTTERIKSRMSHLKDVKIAIMGCIVNGPGEMADADFGYVGSGPGKISLYVGKECVERNIPSDQAEERLLQLIKDHGKWVDGRLKSPNGGLEE</sequence>
<evidence type="ECO:0000313" key="12">
    <source>
        <dbReference type="Proteomes" id="UP001174909"/>
    </source>
</evidence>
<evidence type="ECO:0000259" key="10">
    <source>
        <dbReference type="Pfam" id="PF26540"/>
    </source>
</evidence>
<dbReference type="PANTHER" id="PTHR30454:SF0">
    <property type="entry name" value="4-HYDROXY-3-METHYLBUT-2-EN-1-YL DIPHOSPHATE SYNTHASE (FERREDOXIN), CHLOROPLASTIC"/>
    <property type="match status" value="1"/>
</dbReference>
<feature type="domain" description="IspG TIM-barrel" evidence="9">
    <location>
        <begin position="141"/>
        <end position="196"/>
    </location>
</feature>
<evidence type="ECO:0000256" key="8">
    <source>
        <dbReference type="SAM" id="MobiDB-lite"/>
    </source>
</evidence>
<keyword evidence="4" id="KW-0560">Oxidoreductase</keyword>
<dbReference type="InterPro" id="IPR058579">
    <property type="entry name" value="IspG_C"/>
</dbReference>
<dbReference type="GO" id="GO:0005506">
    <property type="term" value="F:iron ion binding"/>
    <property type="evidence" value="ECO:0007669"/>
    <property type="project" value="InterPro"/>
</dbReference>
<evidence type="ECO:0000313" key="11">
    <source>
        <dbReference type="EMBL" id="CAI8031273.1"/>
    </source>
</evidence>
<organism evidence="11 12">
    <name type="scientific">Geodia barretti</name>
    <name type="common">Barrett's horny sponge</name>
    <dbReference type="NCBI Taxonomy" id="519541"/>
    <lineage>
        <taxon>Eukaryota</taxon>
        <taxon>Metazoa</taxon>
        <taxon>Porifera</taxon>
        <taxon>Demospongiae</taxon>
        <taxon>Heteroscleromorpha</taxon>
        <taxon>Tetractinellida</taxon>
        <taxon>Astrophorina</taxon>
        <taxon>Geodiidae</taxon>
        <taxon>Geodia</taxon>
    </lineage>
</organism>
<keyword evidence="5" id="KW-0408">Iron</keyword>
<dbReference type="HAMAP" id="MF_00159">
    <property type="entry name" value="IspG"/>
    <property type="match status" value="1"/>
</dbReference>
<gene>
    <name evidence="11" type="ORF">GBAR_LOCUS17759</name>
</gene>
<dbReference type="PIRSF" id="PIRSF037336">
    <property type="entry name" value="IspG_like"/>
    <property type="match status" value="1"/>
</dbReference>